<feature type="transmembrane region" description="Helical" evidence="6">
    <location>
        <begin position="123"/>
        <end position="143"/>
    </location>
</feature>
<dbReference type="RefSeq" id="WP_187241351.1">
    <property type="nucleotide sequence ID" value="NZ_BAAAOK010000011.1"/>
</dbReference>
<evidence type="ECO:0000256" key="3">
    <source>
        <dbReference type="ARBA" id="ARBA00022692"/>
    </source>
</evidence>
<gene>
    <name evidence="7" type="ORF">HKK74_02845</name>
</gene>
<evidence type="ECO:0000256" key="5">
    <source>
        <dbReference type="ARBA" id="ARBA00023136"/>
    </source>
</evidence>
<feature type="transmembrane region" description="Helical" evidence="6">
    <location>
        <begin position="57"/>
        <end position="78"/>
    </location>
</feature>
<feature type="transmembrane region" description="Helical" evidence="6">
    <location>
        <begin position="372"/>
        <end position="390"/>
    </location>
</feature>
<comment type="subcellular location">
    <subcellularLocation>
        <location evidence="1">Cell membrane</location>
        <topology evidence="1">Multi-pass membrane protein</topology>
    </subcellularLocation>
</comment>
<keyword evidence="2" id="KW-1003">Cell membrane</keyword>
<evidence type="ECO:0000256" key="4">
    <source>
        <dbReference type="ARBA" id="ARBA00022989"/>
    </source>
</evidence>
<evidence type="ECO:0000256" key="1">
    <source>
        <dbReference type="ARBA" id="ARBA00004651"/>
    </source>
</evidence>
<keyword evidence="3 6" id="KW-0812">Transmembrane</keyword>
<feature type="transmembrane region" description="Helical" evidence="6">
    <location>
        <begin position="188"/>
        <end position="211"/>
    </location>
</feature>
<organism evidence="7 8">
    <name type="scientific">Actinomadura alba</name>
    <dbReference type="NCBI Taxonomy" id="406431"/>
    <lineage>
        <taxon>Bacteria</taxon>
        <taxon>Bacillati</taxon>
        <taxon>Actinomycetota</taxon>
        <taxon>Actinomycetes</taxon>
        <taxon>Streptosporangiales</taxon>
        <taxon>Thermomonosporaceae</taxon>
        <taxon>Actinomadura</taxon>
    </lineage>
</organism>
<protein>
    <recommendedName>
        <fullName evidence="9">Membrane protein involved in the export of O-antigen and teichoic acid</fullName>
    </recommendedName>
</protein>
<evidence type="ECO:0000313" key="8">
    <source>
        <dbReference type="Proteomes" id="UP000805614"/>
    </source>
</evidence>
<evidence type="ECO:0000256" key="2">
    <source>
        <dbReference type="ARBA" id="ARBA00022475"/>
    </source>
</evidence>
<dbReference type="PANTHER" id="PTHR30250:SF11">
    <property type="entry name" value="O-ANTIGEN TRANSPORTER-RELATED"/>
    <property type="match status" value="1"/>
</dbReference>
<comment type="caution">
    <text evidence="7">The sequence shown here is derived from an EMBL/GenBank/DDBJ whole genome shotgun (WGS) entry which is preliminary data.</text>
</comment>
<feature type="transmembrane region" description="Helical" evidence="6">
    <location>
        <begin position="164"/>
        <end position="182"/>
    </location>
</feature>
<keyword evidence="8" id="KW-1185">Reference proteome</keyword>
<dbReference type="InterPro" id="IPR050833">
    <property type="entry name" value="Poly_Biosynth_Transport"/>
</dbReference>
<name>A0ABR7LHW2_9ACTN</name>
<evidence type="ECO:0000256" key="6">
    <source>
        <dbReference type="SAM" id="Phobius"/>
    </source>
</evidence>
<dbReference type="PANTHER" id="PTHR30250">
    <property type="entry name" value="PST FAMILY PREDICTED COLANIC ACID TRANSPORTER"/>
    <property type="match status" value="1"/>
</dbReference>
<feature type="transmembrane region" description="Helical" evidence="6">
    <location>
        <begin position="310"/>
        <end position="328"/>
    </location>
</feature>
<dbReference type="Proteomes" id="UP000805614">
    <property type="component" value="Unassembled WGS sequence"/>
</dbReference>
<dbReference type="EMBL" id="JABVEC010000001">
    <property type="protein sequence ID" value="MBC6464437.1"/>
    <property type="molecule type" value="Genomic_DNA"/>
</dbReference>
<feature type="transmembrane region" description="Helical" evidence="6">
    <location>
        <begin position="232"/>
        <end position="258"/>
    </location>
</feature>
<reference evidence="7 8" key="1">
    <citation type="submission" date="2020-06" db="EMBL/GenBank/DDBJ databases">
        <title>Actinomadura xiongansis sp. nov., isolated from soil of Baiyangdian.</title>
        <authorList>
            <person name="Zhang X."/>
        </authorList>
    </citation>
    <scope>NUCLEOTIDE SEQUENCE [LARGE SCALE GENOMIC DNA]</scope>
    <source>
        <strain evidence="7 8">HBUM206468</strain>
    </source>
</reference>
<proteinExistence type="predicted"/>
<feature type="transmembrane region" description="Helical" evidence="6">
    <location>
        <begin position="340"/>
        <end position="360"/>
    </location>
</feature>
<evidence type="ECO:0008006" key="9">
    <source>
        <dbReference type="Google" id="ProtNLM"/>
    </source>
</evidence>
<feature type="transmembrane region" description="Helical" evidence="6">
    <location>
        <begin position="396"/>
        <end position="418"/>
    </location>
</feature>
<sequence>MSDPASAAPARVAADLADPLFRNAYALMANGGITGLLGLGYWFLAARHYDPADVGRNWAVIQAVMFVGGLTALNFMLIRFIPQTGRRTGAFVAASYVIGSGAAVVIALGFLLTLHWWGPSFAHLHGVGAGLWFLAMAFAWNIFTQQDAVFTGLRQAHWVPIENTVFGVAKAVLLVAFAAALPRDGVGLSWMLPVMVSLVPVNLFIFGRLIPAHARETGGRRPPPKGAEIAHYVGGDYLGGLFSHATINLIPVVVAARIDPHTNAYFTMAWVLGMMLNLLSITMAMSLTVEGAFDGTRFAVKVRAALRRTVMLLIPASVLTVLLCPFALKVFGPGYAAQGAPLLQLLAAATLPKAIIELYLGVLRVRSRTRAIAVIQGARLTGTLAVVLMVPTESVLIGTGVGVLLVHVVIAIAVYPALRRAAAEGDEPVANGPRRAAPC</sequence>
<evidence type="ECO:0000313" key="7">
    <source>
        <dbReference type="EMBL" id="MBC6464437.1"/>
    </source>
</evidence>
<accession>A0ABR7LHW2</accession>
<keyword evidence="5 6" id="KW-0472">Membrane</keyword>
<feature type="transmembrane region" description="Helical" evidence="6">
    <location>
        <begin position="24"/>
        <end position="45"/>
    </location>
</feature>
<feature type="transmembrane region" description="Helical" evidence="6">
    <location>
        <begin position="264"/>
        <end position="289"/>
    </location>
</feature>
<feature type="transmembrane region" description="Helical" evidence="6">
    <location>
        <begin position="90"/>
        <end position="117"/>
    </location>
</feature>
<keyword evidence="4 6" id="KW-1133">Transmembrane helix</keyword>